<keyword evidence="3" id="KW-1185">Reference proteome</keyword>
<evidence type="ECO:0000313" key="2">
    <source>
        <dbReference type="EMBL" id="PSL16737.1"/>
    </source>
</evidence>
<evidence type="ECO:0000256" key="1">
    <source>
        <dbReference type="SAM" id="SignalP"/>
    </source>
</evidence>
<accession>A0A2P8F4U7</accession>
<sequence length="178" mass="19574">MRTLILLLFTLTPLTLLQAASTHQHGVAQLDLVLEPPMLAIGFSSPLANLNGYEHQPVSAEERQAWSRLLAQLKNADALIQLPAHADCSLSRVDLHLPFTTDKGEHDHRHTTDAHHPQHADLMAEYLYLCANSTAITQLVLPLLPAFPAIERLNVQLITPAGQHSSTLTQGQTELQLP</sequence>
<dbReference type="OrthoDB" id="7346546at2"/>
<name>A0A2P8F4U7_9GAMM</name>
<dbReference type="EMBL" id="PYGI01000001">
    <property type="protein sequence ID" value="PSL16737.1"/>
    <property type="molecule type" value="Genomic_DNA"/>
</dbReference>
<dbReference type="Proteomes" id="UP000242133">
    <property type="component" value="Unassembled WGS sequence"/>
</dbReference>
<organism evidence="2 3">
    <name type="scientific">Marinobacterium halophilum</name>
    <dbReference type="NCBI Taxonomy" id="267374"/>
    <lineage>
        <taxon>Bacteria</taxon>
        <taxon>Pseudomonadati</taxon>
        <taxon>Pseudomonadota</taxon>
        <taxon>Gammaproteobacteria</taxon>
        <taxon>Oceanospirillales</taxon>
        <taxon>Oceanospirillaceae</taxon>
        <taxon>Marinobacterium</taxon>
    </lineage>
</organism>
<feature type="signal peptide" evidence="1">
    <location>
        <begin position="1"/>
        <end position="19"/>
    </location>
</feature>
<dbReference type="Pfam" id="PF10986">
    <property type="entry name" value="ZrgA"/>
    <property type="match status" value="1"/>
</dbReference>
<gene>
    <name evidence="2" type="ORF">CLV44_101135</name>
</gene>
<feature type="chain" id="PRO_5015181782" evidence="1">
    <location>
        <begin position="20"/>
        <end position="178"/>
    </location>
</feature>
<protein>
    <submittedName>
        <fullName evidence="2">Uncharacterized protein DUF2796</fullName>
    </submittedName>
</protein>
<dbReference type="AlphaFoldDB" id="A0A2P8F4U7"/>
<dbReference type="RefSeq" id="WP_106590179.1">
    <property type="nucleotide sequence ID" value="NZ_PYGI01000001.1"/>
</dbReference>
<evidence type="ECO:0000313" key="3">
    <source>
        <dbReference type="Proteomes" id="UP000242133"/>
    </source>
</evidence>
<reference evidence="2 3" key="1">
    <citation type="submission" date="2018-03" db="EMBL/GenBank/DDBJ databases">
        <title>Genomic Encyclopedia of Archaeal and Bacterial Type Strains, Phase II (KMG-II): from individual species to whole genera.</title>
        <authorList>
            <person name="Goeker M."/>
        </authorList>
    </citation>
    <scope>NUCLEOTIDE SEQUENCE [LARGE SCALE GENOMIC DNA]</scope>
    <source>
        <strain evidence="2 3">DSM 17586</strain>
    </source>
</reference>
<comment type="caution">
    <text evidence="2">The sequence shown here is derived from an EMBL/GenBank/DDBJ whole genome shotgun (WGS) entry which is preliminary data.</text>
</comment>
<proteinExistence type="predicted"/>
<dbReference type="InterPro" id="IPR021253">
    <property type="entry name" value="ZrgA-like"/>
</dbReference>
<keyword evidence="1" id="KW-0732">Signal</keyword>